<evidence type="ECO:0000256" key="7">
    <source>
        <dbReference type="RuleBase" id="RU362044"/>
    </source>
</evidence>
<evidence type="ECO:0000256" key="1">
    <source>
        <dbReference type="ARBA" id="ARBA00004141"/>
    </source>
</evidence>
<dbReference type="Pfam" id="PF02405">
    <property type="entry name" value="MlaE"/>
    <property type="match status" value="1"/>
</dbReference>
<dbReference type="GO" id="GO:0005548">
    <property type="term" value="F:phospholipid transporter activity"/>
    <property type="evidence" value="ECO:0007669"/>
    <property type="project" value="TreeGrafter"/>
</dbReference>
<gene>
    <name evidence="8" type="primary">ycf63</name>
</gene>
<geneLocation type="plastid" evidence="8"/>
<dbReference type="EMBL" id="MK814659">
    <property type="protein sequence ID" value="QCI06707.1"/>
    <property type="molecule type" value="Genomic_DNA"/>
</dbReference>
<comment type="subcellular location">
    <subcellularLocation>
        <location evidence="1">Membrane</location>
        <topology evidence="1">Multi-pass membrane protein</topology>
    </subcellularLocation>
</comment>
<keyword evidence="5 7" id="KW-1133">Transmembrane helix</keyword>
<reference evidence="8" key="1">
    <citation type="journal article" date="2019" name="Mol. Phylogenet. Evol.">
        <title>Morphological evolution and classification of the red algal order Ceramiales inferred using plastid phylogenomics.</title>
        <authorList>
            <person name="Diaz-Tapia P."/>
            <person name="Pasella M.M."/>
            <person name="Verbruggen H."/>
            <person name="Maggs C.A."/>
        </authorList>
    </citation>
    <scope>NUCLEOTIDE SEQUENCE</scope>
</reference>
<feature type="transmembrane region" description="Helical" evidence="7">
    <location>
        <begin position="72"/>
        <end position="96"/>
    </location>
</feature>
<name>A0A4D6WSS3_9FLOR</name>
<protein>
    <recommendedName>
        <fullName evidence="9">ABC transporter permease</fullName>
    </recommendedName>
</protein>
<dbReference type="InterPro" id="IPR003453">
    <property type="entry name" value="ABC_MlaE_roteobac"/>
</dbReference>
<keyword evidence="6 7" id="KW-0472">Membrane</keyword>
<organism evidence="8">
    <name type="scientific">Gayliella sp</name>
    <dbReference type="NCBI Taxonomy" id="2575623"/>
    <lineage>
        <taxon>Eukaryota</taxon>
        <taxon>Rhodophyta</taxon>
        <taxon>Florideophyceae</taxon>
        <taxon>Rhodymeniophycidae</taxon>
        <taxon>Ceramiales</taxon>
        <taxon>Ceramiaceae</taxon>
        <taxon>Gayliella</taxon>
    </lineage>
</organism>
<evidence type="ECO:0000256" key="3">
    <source>
        <dbReference type="ARBA" id="ARBA00022448"/>
    </source>
</evidence>
<keyword evidence="4 7" id="KW-0812">Transmembrane</keyword>
<dbReference type="NCBIfam" id="TIGR00056">
    <property type="entry name" value="MlaE family lipid ABC transporter permease subunit"/>
    <property type="match status" value="1"/>
</dbReference>
<evidence type="ECO:0000256" key="4">
    <source>
        <dbReference type="ARBA" id="ARBA00022692"/>
    </source>
</evidence>
<dbReference type="PANTHER" id="PTHR30188">
    <property type="entry name" value="ABC TRANSPORTER PERMEASE PROTEIN-RELATED"/>
    <property type="match status" value="1"/>
</dbReference>
<evidence type="ECO:0000256" key="2">
    <source>
        <dbReference type="ARBA" id="ARBA00007556"/>
    </source>
</evidence>
<reference evidence="8" key="2">
    <citation type="submission" date="2019-04" db="EMBL/GenBank/DDBJ databases">
        <authorList>
            <person name="Pasella M."/>
        </authorList>
    </citation>
    <scope>NUCLEOTIDE SEQUENCE</scope>
</reference>
<evidence type="ECO:0008006" key="9">
    <source>
        <dbReference type="Google" id="ProtNLM"/>
    </source>
</evidence>
<dbReference type="GO" id="GO:0043190">
    <property type="term" value="C:ATP-binding cassette (ABC) transporter complex"/>
    <property type="evidence" value="ECO:0007669"/>
    <property type="project" value="InterPro"/>
</dbReference>
<accession>A0A4D6WSS3</accession>
<keyword evidence="8" id="KW-0934">Plastid</keyword>
<dbReference type="InterPro" id="IPR030802">
    <property type="entry name" value="Permease_MalE"/>
</dbReference>
<feature type="transmembrane region" description="Helical" evidence="7">
    <location>
        <begin position="116"/>
        <end position="135"/>
    </location>
</feature>
<feature type="transmembrane region" description="Helical" evidence="7">
    <location>
        <begin position="142"/>
        <end position="163"/>
    </location>
</feature>
<evidence type="ECO:0000256" key="5">
    <source>
        <dbReference type="ARBA" id="ARBA00022989"/>
    </source>
</evidence>
<evidence type="ECO:0000313" key="8">
    <source>
        <dbReference type="EMBL" id="QCI06707.1"/>
    </source>
</evidence>
<feature type="transmembrane region" description="Helical" evidence="7">
    <location>
        <begin position="191"/>
        <end position="211"/>
    </location>
</feature>
<dbReference type="AlphaFoldDB" id="A0A4D6WSS3"/>
<keyword evidence="3" id="KW-0813">Transport</keyword>
<proteinExistence type="inferred from homology"/>
<sequence length="252" mass="27984">MFKRIILLSKVIFIFFNISNYKKVHLKNLITQMQIVGNNSVGIVLLTAFCVGMVFSLQVVKELLYLNATNLIGSILTISFIRELSPILTAIIVISRVGSSFTAELASMCITEQLDALYILGINPLSYLVIPRVYACLFMLPLLNILSFATSLSSSAYLCFILYNIDSRIFFFSALSTLCYIDLIKSSLKSYIFAFVIAIVSCSWGLSSTSSTKSVGISTTSSVVISLVLVLTLDFFLSYYMFNNTTETLKLL</sequence>
<evidence type="ECO:0000256" key="6">
    <source>
        <dbReference type="ARBA" id="ARBA00023136"/>
    </source>
</evidence>
<dbReference type="PANTHER" id="PTHR30188:SF4">
    <property type="entry name" value="PROTEIN TRIGALACTOSYLDIACYLGLYCEROL 1, CHLOROPLASTIC"/>
    <property type="match status" value="1"/>
</dbReference>
<feature type="transmembrane region" description="Helical" evidence="7">
    <location>
        <begin position="41"/>
        <end position="60"/>
    </location>
</feature>
<feature type="transmembrane region" description="Helical" evidence="7">
    <location>
        <begin position="223"/>
        <end position="242"/>
    </location>
</feature>
<comment type="similarity">
    <text evidence="2 7">Belongs to the MlaE permease family.</text>
</comment>